<dbReference type="InterPro" id="IPR036938">
    <property type="entry name" value="PAP2/HPO_sf"/>
</dbReference>
<comment type="subcellular location">
    <subcellularLocation>
        <location evidence="1">Cell membrane</location>
        <topology evidence="1">Multi-pass membrane protein</topology>
    </subcellularLocation>
</comment>
<evidence type="ECO:0000259" key="8">
    <source>
        <dbReference type="SMART" id="SM00014"/>
    </source>
</evidence>
<evidence type="ECO:0000256" key="7">
    <source>
        <dbReference type="SAM" id="Phobius"/>
    </source>
</evidence>
<keyword evidence="10" id="KW-1185">Reference proteome</keyword>
<dbReference type="Proteomes" id="UP001479606">
    <property type="component" value="Unassembled WGS sequence"/>
</dbReference>
<keyword evidence="5 7" id="KW-1133">Transmembrane helix</keyword>
<keyword evidence="3 7" id="KW-0812">Transmembrane</keyword>
<dbReference type="CDD" id="cd03392">
    <property type="entry name" value="PAP2_like_2"/>
    <property type="match status" value="1"/>
</dbReference>
<keyword evidence="2" id="KW-1003">Cell membrane</keyword>
<keyword evidence="4" id="KW-0378">Hydrolase</keyword>
<dbReference type="RefSeq" id="WP_342300340.1">
    <property type="nucleotide sequence ID" value="NZ_JBCEVZ010000057.1"/>
</dbReference>
<evidence type="ECO:0000256" key="6">
    <source>
        <dbReference type="ARBA" id="ARBA00023136"/>
    </source>
</evidence>
<reference evidence="9 10" key="1">
    <citation type="journal article" date="2018" name="Arch. Microbiol.">
        <title>Hymenobacter segetis sp. nov., isolated from soil.</title>
        <authorList>
            <person name="Ten L.N."/>
            <person name="Lim S.J."/>
            <person name="Kim B.O."/>
            <person name="Kang I.K."/>
            <person name="Jung H.Y."/>
        </authorList>
    </citation>
    <scope>NUCLEOTIDE SEQUENCE [LARGE SCALE GENOMIC DNA]</scope>
    <source>
        <strain evidence="9 10">S7-3-11</strain>
    </source>
</reference>
<feature type="transmembrane region" description="Helical" evidence="7">
    <location>
        <begin position="51"/>
        <end position="71"/>
    </location>
</feature>
<dbReference type="PANTHER" id="PTHR14969">
    <property type="entry name" value="SPHINGOSINE-1-PHOSPHATE PHOSPHOHYDROLASE"/>
    <property type="match status" value="1"/>
</dbReference>
<sequence>MGWALPWLAFISLAEDIWDKEGFPPDQKLLAWLQAHRHPALDEVAVLLSRLGGMEGTGSFGLGLIGGLLLAGRRRPAGLVGAGLGGAWLLQLAGKALLQRRRPEEWSPLVEEPLIPATVYSFPSGHAMAAAALAATGILLLWPSRWRWPMVGLGTGWAGAMGVARVYLGAHYPSDVLAGWLGSVGWVVGLYLLGFHPPREAPRRQ</sequence>
<proteinExistence type="predicted"/>
<feature type="transmembrane region" description="Helical" evidence="7">
    <location>
        <begin position="148"/>
        <end position="170"/>
    </location>
</feature>
<accession>A0ABU9LZV4</accession>
<dbReference type="Gene3D" id="1.20.144.10">
    <property type="entry name" value="Phosphatidic acid phosphatase type 2/haloperoxidase"/>
    <property type="match status" value="1"/>
</dbReference>
<dbReference type="SUPFAM" id="SSF48317">
    <property type="entry name" value="Acid phosphatase/Vanadium-dependent haloperoxidase"/>
    <property type="match status" value="1"/>
</dbReference>
<name>A0ABU9LZV4_9BACT</name>
<dbReference type="EMBL" id="JBCEVZ010000057">
    <property type="protein sequence ID" value="MEL5996106.1"/>
    <property type="molecule type" value="Genomic_DNA"/>
</dbReference>
<evidence type="ECO:0000313" key="9">
    <source>
        <dbReference type="EMBL" id="MEL5996106.1"/>
    </source>
</evidence>
<comment type="caution">
    <text evidence="9">The sequence shown here is derived from an EMBL/GenBank/DDBJ whole genome shotgun (WGS) entry which is preliminary data.</text>
</comment>
<dbReference type="InterPro" id="IPR000326">
    <property type="entry name" value="PAP2/HPO"/>
</dbReference>
<dbReference type="Pfam" id="PF01569">
    <property type="entry name" value="PAP2"/>
    <property type="match status" value="1"/>
</dbReference>
<evidence type="ECO:0000313" key="10">
    <source>
        <dbReference type="Proteomes" id="UP001479606"/>
    </source>
</evidence>
<evidence type="ECO:0000256" key="3">
    <source>
        <dbReference type="ARBA" id="ARBA00022692"/>
    </source>
</evidence>
<evidence type="ECO:0000256" key="1">
    <source>
        <dbReference type="ARBA" id="ARBA00004651"/>
    </source>
</evidence>
<dbReference type="SMART" id="SM00014">
    <property type="entry name" value="acidPPc"/>
    <property type="match status" value="1"/>
</dbReference>
<feature type="transmembrane region" description="Helical" evidence="7">
    <location>
        <begin position="118"/>
        <end position="141"/>
    </location>
</feature>
<evidence type="ECO:0000256" key="4">
    <source>
        <dbReference type="ARBA" id="ARBA00022801"/>
    </source>
</evidence>
<feature type="domain" description="Phosphatidic acid phosphatase type 2/haloperoxidase" evidence="8">
    <location>
        <begin position="77"/>
        <end position="193"/>
    </location>
</feature>
<protein>
    <submittedName>
        <fullName evidence="9">Phosphatase PAP2 family protein</fullName>
    </submittedName>
</protein>
<dbReference type="PANTHER" id="PTHR14969:SF62">
    <property type="entry name" value="DECAPRENYLPHOSPHORYL-5-PHOSPHORIBOSE PHOSPHATASE RV3807C-RELATED"/>
    <property type="match status" value="1"/>
</dbReference>
<feature type="transmembrane region" description="Helical" evidence="7">
    <location>
        <begin position="78"/>
        <end position="98"/>
    </location>
</feature>
<evidence type="ECO:0000256" key="2">
    <source>
        <dbReference type="ARBA" id="ARBA00022475"/>
    </source>
</evidence>
<organism evidence="9 10">
    <name type="scientific">Hymenobacter segetis</name>
    <dbReference type="NCBI Taxonomy" id="2025509"/>
    <lineage>
        <taxon>Bacteria</taxon>
        <taxon>Pseudomonadati</taxon>
        <taxon>Bacteroidota</taxon>
        <taxon>Cytophagia</taxon>
        <taxon>Cytophagales</taxon>
        <taxon>Hymenobacteraceae</taxon>
        <taxon>Hymenobacter</taxon>
    </lineage>
</organism>
<keyword evidence="6 7" id="KW-0472">Membrane</keyword>
<gene>
    <name evidence="9" type="ORF">AAFH49_17955</name>
</gene>
<evidence type="ECO:0000256" key="5">
    <source>
        <dbReference type="ARBA" id="ARBA00022989"/>
    </source>
</evidence>
<feature type="transmembrane region" description="Helical" evidence="7">
    <location>
        <begin position="176"/>
        <end position="195"/>
    </location>
</feature>